<comment type="caution">
    <text evidence="2">The sequence shown here is derived from an EMBL/GenBank/DDBJ whole genome shotgun (WGS) entry which is preliminary data.</text>
</comment>
<accession>A0ABV7Z3I6</accession>
<dbReference type="Proteomes" id="UP001595616">
    <property type="component" value="Unassembled WGS sequence"/>
</dbReference>
<name>A0ABV7Z3I6_9BACT</name>
<evidence type="ECO:0000256" key="1">
    <source>
        <dbReference type="SAM" id="Phobius"/>
    </source>
</evidence>
<feature type="transmembrane region" description="Helical" evidence="1">
    <location>
        <begin position="6"/>
        <end position="24"/>
    </location>
</feature>
<keyword evidence="1" id="KW-0812">Transmembrane</keyword>
<dbReference type="RefSeq" id="WP_379840307.1">
    <property type="nucleotide sequence ID" value="NZ_JBHRYQ010000002.1"/>
</dbReference>
<keyword evidence="1" id="KW-0472">Membrane</keyword>
<proteinExistence type="predicted"/>
<protein>
    <recommendedName>
        <fullName evidence="4">DUF3592 domain-containing protein</fullName>
    </recommendedName>
</protein>
<sequence length="92" mass="10658">MKKTNIILGIIIFIAPLFFLDSVYKEIEVYEKGELVKMKIIEKPGSCLGTKVKWHMKVEYKGNFCENHYIGDIVDIKYIEGSNIILLPYKNS</sequence>
<dbReference type="EMBL" id="JBHRYQ010000002">
    <property type="protein sequence ID" value="MFC3813319.1"/>
    <property type="molecule type" value="Genomic_DNA"/>
</dbReference>
<reference evidence="3" key="1">
    <citation type="journal article" date="2019" name="Int. J. Syst. Evol. Microbiol.">
        <title>The Global Catalogue of Microorganisms (GCM) 10K type strain sequencing project: providing services to taxonomists for standard genome sequencing and annotation.</title>
        <authorList>
            <consortium name="The Broad Institute Genomics Platform"/>
            <consortium name="The Broad Institute Genome Sequencing Center for Infectious Disease"/>
            <person name="Wu L."/>
            <person name="Ma J."/>
        </authorList>
    </citation>
    <scope>NUCLEOTIDE SEQUENCE [LARGE SCALE GENOMIC DNA]</scope>
    <source>
        <strain evidence="3">CECT 7956</strain>
    </source>
</reference>
<gene>
    <name evidence="2" type="ORF">ACFOOI_21830</name>
</gene>
<keyword evidence="3" id="KW-1185">Reference proteome</keyword>
<organism evidence="2 3">
    <name type="scientific">Lacihabitans lacunae</name>
    <dbReference type="NCBI Taxonomy" id="1028214"/>
    <lineage>
        <taxon>Bacteria</taxon>
        <taxon>Pseudomonadati</taxon>
        <taxon>Bacteroidota</taxon>
        <taxon>Cytophagia</taxon>
        <taxon>Cytophagales</taxon>
        <taxon>Leadbetterellaceae</taxon>
        <taxon>Lacihabitans</taxon>
    </lineage>
</organism>
<evidence type="ECO:0000313" key="3">
    <source>
        <dbReference type="Proteomes" id="UP001595616"/>
    </source>
</evidence>
<evidence type="ECO:0000313" key="2">
    <source>
        <dbReference type="EMBL" id="MFC3813319.1"/>
    </source>
</evidence>
<keyword evidence="1" id="KW-1133">Transmembrane helix</keyword>
<evidence type="ECO:0008006" key="4">
    <source>
        <dbReference type="Google" id="ProtNLM"/>
    </source>
</evidence>